<dbReference type="RefSeq" id="WP_241550193.1">
    <property type="nucleotide sequence ID" value="NZ_JANCNS010000001.1"/>
</dbReference>
<evidence type="ECO:0000256" key="3">
    <source>
        <dbReference type="ARBA" id="ARBA00022448"/>
    </source>
</evidence>
<evidence type="ECO:0000256" key="2">
    <source>
        <dbReference type="ARBA" id="ARBA00007613"/>
    </source>
</evidence>
<feature type="chain" id="PRO_5040753523" evidence="9">
    <location>
        <begin position="23"/>
        <end position="414"/>
    </location>
</feature>
<keyword evidence="3" id="KW-0813">Transport</keyword>
<dbReference type="SUPFAM" id="SSF56954">
    <property type="entry name" value="Outer membrane efflux proteins (OEP)"/>
    <property type="match status" value="1"/>
</dbReference>
<keyword evidence="9" id="KW-0732">Signal</keyword>
<dbReference type="Proteomes" id="UP001155280">
    <property type="component" value="Unassembled WGS sequence"/>
</dbReference>
<dbReference type="PANTHER" id="PTHR30026:SF20">
    <property type="entry name" value="OUTER MEMBRANE PROTEIN TOLC"/>
    <property type="match status" value="1"/>
</dbReference>
<evidence type="ECO:0000256" key="8">
    <source>
        <dbReference type="SAM" id="Coils"/>
    </source>
</evidence>
<name>A0A9X2I9F4_9FLAO</name>
<comment type="subcellular location">
    <subcellularLocation>
        <location evidence="1">Cell outer membrane</location>
    </subcellularLocation>
</comment>
<dbReference type="GO" id="GO:0015562">
    <property type="term" value="F:efflux transmembrane transporter activity"/>
    <property type="evidence" value="ECO:0007669"/>
    <property type="project" value="InterPro"/>
</dbReference>
<keyword evidence="11" id="KW-1185">Reference proteome</keyword>
<reference evidence="10" key="1">
    <citation type="submission" date="2022-07" db="EMBL/GenBank/DDBJ databases">
        <title>Gramela sediminis sp. nov., isolated from deep-sea sediment of the Indian Ocean.</title>
        <authorList>
            <person name="Shi H."/>
        </authorList>
    </citation>
    <scope>NUCLEOTIDE SEQUENCE</scope>
    <source>
        <strain evidence="10">GC03-9</strain>
    </source>
</reference>
<dbReference type="GO" id="GO:0009279">
    <property type="term" value="C:cell outer membrane"/>
    <property type="evidence" value="ECO:0007669"/>
    <property type="project" value="UniProtKB-SubCell"/>
</dbReference>
<keyword evidence="7" id="KW-0998">Cell outer membrane</keyword>
<evidence type="ECO:0000313" key="10">
    <source>
        <dbReference type="EMBL" id="MCP9199687.1"/>
    </source>
</evidence>
<proteinExistence type="inferred from homology"/>
<evidence type="ECO:0000256" key="9">
    <source>
        <dbReference type="SAM" id="SignalP"/>
    </source>
</evidence>
<evidence type="ECO:0000256" key="7">
    <source>
        <dbReference type="ARBA" id="ARBA00023237"/>
    </source>
</evidence>
<sequence length="414" mass="47434">MKNNRIIPFIWFLVLGFSQLQAQQIQDYLQIASENNPEVQAAYTRFEAALQKAPQVSSLPDPTLTMSAFGRMIETRLGAQEARFSLMQMFPWFGTNNLRKGSAELMAEARFQDFLASRESLFVKVKEVYAEIYRIEKSIGIMEEDLEILDSYRKLALNRFEAGSAPMVNVVKVDIDREELITRIALMKDELETRKIQFNYLLNRNESAMVEVQDSLRLENEISGISNFEEHPSVQSLDYEKQAFKKEIEISKKEGLPMLGLGLDYSIISERTDANPANNGQDAIMPMFSVSLPIFRKKYKAAREEARLMAQATEQEKKAMINELSSEAEMLNYELKKARQLMDLYDRQITSSNQANKLLISGFSNANADFEEVLQMNQDLLMLKIQKIETLANGYKAAAKLDYLHFKNNTDANE</sequence>
<feature type="signal peptide" evidence="9">
    <location>
        <begin position="1"/>
        <end position="22"/>
    </location>
</feature>
<dbReference type="GO" id="GO:1990281">
    <property type="term" value="C:efflux pump complex"/>
    <property type="evidence" value="ECO:0007669"/>
    <property type="project" value="TreeGrafter"/>
</dbReference>
<comment type="similarity">
    <text evidence="2">Belongs to the outer membrane factor (OMF) (TC 1.B.17) family.</text>
</comment>
<evidence type="ECO:0000256" key="1">
    <source>
        <dbReference type="ARBA" id="ARBA00004442"/>
    </source>
</evidence>
<organism evidence="10 11">
    <name type="scientific">Christiangramia oceanisediminis</name>
    <dbReference type="NCBI Taxonomy" id="2920386"/>
    <lineage>
        <taxon>Bacteria</taxon>
        <taxon>Pseudomonadati</taxon>
        <taxon>Bacteroidota</taxon>
        <taxon>Flavobacteriia</taxon>
        <taxon>Flavobacteriales</taxon>
        <taxon>Flavobacteriaceae</taxon>
        <taxon>Christiangramia</taxon>
    </lineage>
</organism>
<comment type="caution">
    <text evidence="10">The sequence shown here is derived from an EMBL/GenBank/DDBJ whole genome shotgun (WGS) entry which is preliminary data.</text>
</comment>
<accession>A0A9X2I9F4</accession>
<dbReference type="GO" id="GO:0015288">
    <property type="term" value="F:porin activity"/>
    <property type="evidence" value="ECO:0007669"/>
    <property type="project" value="TreeGrafter"/>
</dbReference>
<evidence type="ECO:0000256" key="6">
    <source>
        <dbReference type="ARBA" id="ARBA00023136"/>
    </source>
</evidence>
<evidence type="ECO:0000313" key="11">
    <source>
        <dbReference type="Proteomes" id="UP001155280"/>
    </source>
</evidence>
<dbReference type="PANTHER" id="PTHR30026">
    <property type="entry name" value="OUTER MEMBRANE PROTEIN TOLC"/>
    <property type="match status" value="1"/>
</dbReference>
<evidence type="ECO:0000256" key="5">
    <source>
        <dbReference type="ARBA" id="ARBA00022692"/>
    </source>
</evidence>
<dbReference type="EMBL" id="JANCNS010000001">
    <property type="protein sequence ID" value="MCP9199687.1"/>
    <property type="molecule type" value="Genomic_DNA"/>
</dbReference>
<dbReference type="Gene3D" id="1.20.1600.10">
    <property type="entry name" value="Outer membrane efflux proteins (OEP)"/>
    <property type="match status" value="1"/>
</dbReference>
<evidence type="ECO:0000256" key="4">
    <source>
        <dbReference type="ARBA" id="ARBA00022452"/>
    </source>
</evidence>
<keyword evidence="5" id="KW-0812">Transmembrane</keyword>
<gene>
    <name evidence="10" type="ORF">MKO06_07210</name>
</gene>
<keyword evidence="8" id="KW-0175">Coiled coil</keyword>
<protein>
    <submittedName>
        <fullName evidence="10">TolC family protein</fullName>
    </submittedName>
</protein>
<dbReference type="InterPro" id="IPR051906">
    <property type="entry name" value="TolC-like"/>
</dbReference>
<dbReference type="InterPro" id="IPR003423">
    <property type="entry name" value="OMP_efflux"/>
</dbReference>
<keyword evidence="4" id="KW-1134">Transmembrane beta strand</keyword>
<dbReference type="AlphaFoldDB" id="A0A9X2I9F4"/>
<dbReference type="Pfam" id="PF02321">
    <property type="entry name" value="OEP"/>
    <property type="match status" value="1"/>
</dbReference>
<keyword evidence="6" id="KW-0472">Membrane</keyword>
<feature type="coiled-coil region" evidence="8">
    <location>
        <begin position="296"/>
        <end position="341"/>
    </location>
</feature>